<dbReference type="Pfam" id="PF02342">
    <property type="entry name" value="TerD"/>
    <property type="match status" value="1"/>
</dbReference>
<dbReference type="Proteomes" id="UP000220127">
    <property type="component" value="Unassembled WGS sequence"/>
</dbReference>
<dbReference type="EMBL" id="NVMD01000002">
    <property type="protein sequence ID" value="PED16363.1"/>
    <property type="molecule type" value="Genomic_DNA"/>
</dbReference>
<sequence>MSVVLTKGQTVDLTKGKQSLTQINMCLGWNPMKRGQKLFRTEMVDEVVREPKSGFLANLLGLTEKKVVPREKQVEIQTSNYEMDIDASVMFLENGKLVKNTDVVYFGRQESLCGSIVHSGDNLTGSGSGDDEVIQVFLPQVPSRVDRIVFFVNIYQCTSRGQHFGMVEDAYIRIENPTNKQELARFNLTDDYSKQTAIICGELVREAGDWKFKALGTGSKDTSISEITARYK</sequence>
<dbReference type="Gene3D" id="2.60.60.30">
    <property type="entry name" value="sav2460 like domains"/>
    <property type="match status" value="1"/>
</dbReference>
<dbReference type="InterPro" id="IPR003325">
    <property type="entry name" value="TerD"/>
</dbReference>
<evidence type="ECO:0000259" key="1">
    <source>
        <dbReference type="Pfam" id="PF02342"/>
    </source>
</evidence>
<organism evidence="2 3">
    <name type="scientific">Bacillus thuringiensis</name>
    <dbReference type="NCBI Taxonomy" id="1428"/>
    <lineage>
        <taxon>Bacteria</taxon>
        <taxon>Bacillati</taxon>
        <taxon>Bacillota</taxon>
        <taxon>Bacilli</taxon>
        <taxon>Bacillales</taxon>
        <taxon>Bacillaceae</taxon>
        <taxon>Bacillus</taxon>
        <taxon>Bacillus cereus group</taxon>
    </lineage>
</organism>
<dbReference type="CDD" id="cd06974">
    <property type="entry name" value="TerD_like"/>
    <property type="match status" value="1"/>
</dbReference>
<feature type="domain" description="TerD" evidence="1">
    <location>
        <begin position="1"/>
        <end position="231"/>
    </location>
</feature>
<dbReference type="AlphaFoldDB" id="A0A9X6YIY4"/>
<name>A0A9X6YIY4_BACTU</name>
<reference evidence="2 3" key="1">
    <citation type="submission" date="2017-09" db="EMBL/GenBank/DDBJ databases">
        <title>Large-scale bioinformatics analysis of Bacillus genomes uncovers conserved roles of natural products in bacterial physiology.</title>
        <authorList>
            <consortium name="Agbiome Team Llc"/>
            <person name="Bleich R.M."/>
            <person name="Grubbs K.J."/>
            <person name="Santa Maria K.C."/>
            <person name="Allen S.E."/>
            <person name="Farag S."/>
            <person name="Shank E.A."/>
            <person name="Bowers A."/>
        </authorList>
    </citation>
    <scope>NUCLEOTIDE SEQUENCE [LARGE SCALE GENOMIC DNA]</scope>
    <source>
        <strain evidence="2 3">AFS094940</strain>
    </source>
</reference>
<accession>A0A9X6YIY4</accession>
<dbReference type="InterPro" id="IPR051324">
    <property type="entry name" value="Stress/Tellurium_Resist"/>
</dbReference>
<dbReference type="PANTHER" id="PTHR32097:SF15">
    <property type="entry name" value="STRESS RESPONSE PROTEIN SCP2"/>
    <property type="match status" value="1"/>
</dbReference>
<protein>
    <submittedName>
        <fullName evidence="2">Stress protein</fullName>
    </submittedName>
</protein>
<dbReference type="PANTHER" id="PTHR32097">
    <property type="entry name" value="CAMP-BINDING PROTEIN 1-RELATED"/>
    <property type="match status" value="1"/>
</dbReference>
<evidence type="ECO:0000313" key="2">
    <source>
        <dbReference type="EMBL" id="PED16363.1"/>
    </source>
</evidence>
<comment type="caution">
    <text evidence="2">The sequence shown here is derived from an EMBL/GenBank/DDBJ whole genome shotgun (WGS) entry which is preliminary data.</text>
</comment>
<gene>
    <name evidence="2" type="ORF">CON01_00505</name>
</gene>
<evidence type="ECO:0000313" key="3">
    <source>
        <dbReference type="Proteomes" id="UP000220127"/>
    </source>
</evidence>
<proteinExistence type="predicted"/>
<dbReference type="RefSeq" id="WP_097876968.1">
    <property type="nucleotide sequence ID" value="NZ_JAUORE010000003.1"/>
</dbReference>